<comment type="cofactor">
    <cofactor evidence="1">
        <name>[4Fe-4S] cluster</name>
        <dbReference type="ChEBI" id="CHEBI:49883"/>
    </cofactor>
</comment>
<dbReference type="InterPro" id="IPR013785">
    <property type="entry name" value="Aldolase_TIM"/>
</dbReference>
<dbReference type="PIRSF" id="PIRSF006004">
    <property type="entry name" value="CHP00048"/>
    <property type="match status" value="1"/>
</dbReference>
<evidence type="ECO:0000256" key="5">
    <source>
        <dbReference type="ARBA" id="ARBA00022603"/>
    </source>
</evidence>
<dbReference type="EMBL" id="CP035758">
    <property type="protein sequence ID" value="QBD75503.1"/>
    <property type="molecule type" value="Genomic_DNA"/>
</dbReference>
<dbReference type="KEGG" id="kbs:EPA93_05590"/>
<dbReference type="GO" id="GO:0008173">
    <property type="term" value="F:RNA methyltransferase activity"/>
    <property type="evidence" value="ECO:0007669"/>
    <property type="project" value="InterPro"/>
</dbReference>
<evidence type="ECO:0000256" key="2">
    <source>
        <dbReference type="ARBA" id="ARBA00004496"/>
    </source>
</evidence>
<dbReference type="SUPFAM" id="SSF102114">
    <property type="entry name" value="Radical SAM enzymes"/>
    <property type="match status" value="1"/>
</dbReference>
<evidence type="ECO:0000256" key="9">
    <source>
        <dbReference type="ARBA" id="ARBA00023004"/>
    </source>
</evidence>
<evidence type="ECO:0000256" key="4">
    <source>
        <dbReference type="ARBA" id="ARBA00022490"/>
    </source>
</evidence>
<dbReference type="SFLD" id="SFLDG01062">
    <property type="entry name" value="methyltransferase_(Class_A)"/>
    <property type="match status" value="1"/>
</dbReference>
<evidence type="ECO:0000256" key="1">
    <source>
        <dbReference type="ARBA" id="ARBA00001966"/>
    </source>
</evidence>
<keyword evidence="13" id="KW-1185">Reference proteome</keyword>
<proteinExistence type="predicted"/>
<evidence type="ECO:0000256" key="3">
    <source>
        <dbReference type="ARBA" id="ARBA00022485"/>
    </source>
</evidence>
<keyword evidence="3" id="KW-0004">4Fe-4S</keyword>
<dbReference type="GO" id="GO:0046872">
    <property type="term" value="F:metal ion binding"/>
    <property type="evidence" value="ECO:0007669"/>
    <property type="project" value="UniProtKB-KW"/>
</dbReference>
<dbReference type="Gene3D" id="3.20.20.70">
    <property type="entry name" value="Aldolase class I"/>
    <property type="match status" value="1"/>
</dbReference>
<sequence>MPITYSSKIVKLEPAKFHAHNKLSKYERIRVFLEERQLPAYRFSQITQAIFKERIGDFAQMHTLPESLRSALRATFGENILSLRAVHESLSPQARKLLFELEDHKRIEAVGMTYRAGWQSFCISSQSGCNFGCTFCATGAIGLKRSLTADEITDQILYFHLQKHSIDSVSFMGMGEALANPHTFRALQILIDPALFGLSPRRLTVSTIGVIPSIQRLTREFPQVNLTFSLHSPFTEQRSLLVPLNRTYPLHEVMLALDEHVQQTGRKVYLAYTLLHGVNDTPEHARGLIALLKERGNLAHLYHINLISYNPASGAPVTYERSDKQTFDSFYRRLKAAGMHVTARQSFGVEIDAACGQLYGRYQAAHREQPPARASTLPGRISVCTAKGPGL</sequence>
<dbReference type="SFLD" id="SFLDS00029">
    <property type="entry name" value="Radical_SAM"/>
    <property type="match status" value="1"/>
</dbReference>
<dbReference type="NCBIfam" id="NF000424">
    <property type="entry name" value="CfrAB"/>
    <property type="match status" value="1"/>
</dbReference>
<dbReference type="CDD" id="cd01335">
    <property type="entry name" value="Radical_SAM"/>
    <property type="match status" value="1"/>
</dbReference>
<keyword evidence="6 12" id="KW-0808">Transferase</keyword>
<dbReference type="PROSITE" id="PS51918">
    <property type="entry name" value="RADICAL_SAM"/>
    <property type="match status" value="1"/>
</dbReference>
<dbReference type="Pfam" id="PF04055">
    <property type="entry name" value="Radical_SAM"/>
    <property type="match status" value="1"/>
</dbReference>
<dbReference type="Gene3D" id="1.10.150.530">
    <property type="match status" value="1"/>
</dbReference>
<dbReference type="GO" id="GO:0005737">
    <property type="term" value="C:cytoplasm"/>
    <property type="evidence" value="ECO:0007669"/>
    <property type="project" value="UniProtKB-SubCell"/>
</dbReference>
<reference evidence="12 13" key="1">
    <citation type="submission" date="2019-01" db="EMBL/GenBank/DDBJ databases">
        <title>Ktedonosporobacter rubrisoli SCAWS-G2.</title>
        <authorList>
            <person name="Huang Y."/>
            <person name="Yan B."/>
        </authorList>
    </citation>
    <scope>NUCLEOTIDE SEQUENCE [LARGE SCALE GENOMIC DNA]</scope>
    <source>
        <strain evidence="12 13">SCAWS-G2</strain>
    </source>
</reference>
<dbReference type="InterPro" id="IPR007197">
    <property type="entry name" value="rSAM"/>
</dbReference>
<evidence type="ECO:0000256" key="6">
    <source>
        <dbReference type="ARBA" id="ARBA00022679"/>
    </source>
</evidence>
<feature type="domain" description="Radical SAM core" evidence="11">
    <location>
        <begin position="115"/>
        <end position="350"/>
    </location>
</feature>
<gene>
    <name evidence="12" type="ORF">EPA93_05590</name>
</gene>
<evidence type="ECO:0000256" key="8">
    <source>
        <dbReference type="ARBA" id="ARBA00022723"/>
    </source>
</evidence>
<dbReference type="InterPro" id="IPR004383">
    <property type="entry name" value="rRNA_lsu_MTrfase_RlmN/Cfr"/>
</dbReference>
<keyword evidence="4" id="KW-0963">Cytoplasm</keyword>
<dbReference type="Proteomes" id="UP000290365">
    <property type="component" value="Chromosome"/>
</dbReference>
<keyword evidence="10" id="KW-0411">Iron-sulfur</keyword>
<dbReference type="RefSeq" id="WP_129886101.1">
    <property type="nucleotide sequence ID" value="NZ_CP035758.1"/>
</dbReference>
<protein>
    <submittedName>
        <fullName evidence="12">23S rRNA (Adenine(2503)-C(8))-methyltransferase Cfr</fullName>
    </submittedName>
</protein>
<accession>A0A4P6JKC3</accession>
<dbReference type="InterPro" id="IPR058240">
    <property type="entry name" value="rSAM_sf"/>
</dbReference>
<evidence type="ECO:0000259" key="11">
    <source>
        <dbReference type="PROSITE" id="PS51918"/>
    </source>
</evidence>
<dbReference type="GO" id="GO:0030488">
    <property type="term" value="P:tRNA methylation"/>
    <property type="evidence" value="ECO:0007669"/>
    <property type="project" value="TreeGrafter"/>
</dbReference>
<evidence type="ECO:0000313" key="12">
    <source>
        <dbReference type="EMBL" id="QBD75503.1"/>
    </source>
</evidence>
<evidence type="ECO:0000256" key="7">
    <source>
        <dbReference type="ARBA" id="ARBA00022691"/>
    </source>
</evidence>
<dbReference type="PANTHER" id="PTHR30544:SF5">
    <property type="entry name" value="RADICAL SAM CORE DOMAIN-CONTAINING PROTEIN"/>
    <property type="match status" value="1"/>
</dbReference>
<dbReference type="PANTHER" id="PTHR30544">
    <property type="entry name" value="23S RRNA METHYLTRANSFERASE"/>
    <property type="match status" value="1"/>
</dbReference>
<organism evidence="12 13">
    <name type="scientific">Ktedonosporobacter rubrisoli</name>
    <dbReference type="NCBI Taxonomy" id="2509675"/>
    <lineage>
        <taxon>Bacteria</taxon>
        <taxon>Bacillati</taxon>
        <taxon>Chloroflexota</taxon>
        <taxon>Ktedonobacteria</taxon>
        <taxon>Ktedonobacterales</taxon>
        <taxon>Ktedonosporobacteraceae</taxon>
        <taxon>Ktedonosporobacter</taxon>
    </lineage>
</organism>
<name>A0A4P6JKC3_KTERU</name>
<dbReference type="InterPro" id="IPR040072">
    <property type="entry name" value="Methyltransferase_A"/>
</dbReference>
<dbReference type="AlphaFoldDB" id="A0A4P6JKC3"/>
<dbReference type="GO" id="GO:0051539">
    <property type="term" value="F:4 iron, 4 sulfur cluster binding"/>
    <property type="evidence" value="ECO:0007669"/>
    <property type="project" value="UniProtKB-KW"/>
</dbReference>
<evidence type="ECO:0000256" key="10">
    <source>
        <dbReference type="ARBA" id="ARBA00023014"/>
    </source>
</evidence>
<keyword evidence="9" id="KW-0408">Iron</keyword>
<dbReference type="SFLD" id="SFLDF00275">
    <property type="entry name" value="adenosine_C2_methyltransferase"/>
    <property type="match status" value="1"/>
</dbReference>
<dbReference type="NCBIfam" id="NF011024">
    <property type="entry name" value="PRK14453.1"/>
    <property type="match status" value="1"/>
</dbReference>
<keyword evidence="5 12" id="KW-0489">Methyltransferase</keyword>
<keyword evidence="7" id="KW-0949">S-adenosyl-L-methionine</keyword>
<dbReference type="OrthoDB" id="9793973at2"/>
<keyword evidence="8" id="KW-0479">Metal-binding</keyword>
<comment type="subcellular location">
    <subcellularLocation>
        <location evidence="2">Cytoplasm</location>
    </subcellularLocation>
</comment>
<dbReference type="GO" id="GO:0070475">
    <property type="term" value="P:rRNA base methylation"/>
    <property type="evidence" value="ECO:0007669"/>
    <property type="project" value="TreeGrafter"/>
</dbReference>
<evidence type="ECO:0000313" key="13">
    <source>
        <dbReference type="Proteomes" id="UP000290365"/>
    </source>
</evidence>